<feature type="transmembrane region" description="Helical" evidence="6">
    <location>
        <begin position="243"/>
        <end position="259"/>
    </location>
</feature>
<sequence length="421" mass="47116">MTPHVPSYVRQLFTLLLWGIIYYLAGLISLKFDDPNSPIAIVWFPSGVAVAAFLLSRWRSYLTLFVILTLASLLLTEGWQHKPLISLIDALLSMPANVAVAWAVRRFARLNDDLHTILICITATLVFSGLDALIIGGGYALIHQQPLFSLFWQNFIADVTGIIFATTVIMGFVNRRLEPASCNLQTGLLGGALWLLLCVSIWFIFGYPLLWLQHNAAALYFALACLPIILAIMLSVAWGNRGGSLALITLGLGVIYYTNHQHGPFFLKGLHLNESLLLALSYLSATALLIVFIRVLKHSTNSFNPDTGRITGKGVIYSLNPRTGILHWEDELGSLFEQQVPSKLDTMDDVMQWVHPHDQGKLRDHWLLNDSPQPRPPLVFRIQMPKGEWLTLVDNSCVLLDEQEQSIIVGNWQASHYHQDS</sequence>
<accession>A0AAE7JT32</accession>
<feature type="transmembrane region" description="Helical" evidence="6">
    <location>
        <begin position="217"/>
        <end position="236"/>
    </location>
</feature>
<evidence type="ECO:0000256" key="6">
    <source>
        <dbReference type="SAM" id="Phobius"/>
    </source>
</evidence>
<dbReference type="Proteomes" id="UP000503464">
    <property type="component" value="Chromosome"/>
</dbReference>
<feature type="transmembrane region" description="Helical" evidence="6">
    <location>
        <begin position="62"/>
        <end position="79"/>
    </location>
</feature>
<organism evidence="8 9">
    <name type="scientific">Serratia fonticola</name>
    <dbReference type="NCBI Taxonomy" id="47917"/>
    <lineage>
        <taxon>Bacteria</taxon>
        <taxon>Pseudomonadati</taxon>
        <taxon>Pseudomonadota</taxon>
        <taxon>Gammaproteobacteria</taxon>
        <taxon>Enterobacterales</taxon>
        <taxon>Yersiniaceae</taxon>
        <taxon>Serratia</taxon>
    </lineage>
</organism>
<proteinExistence type="predicted"/>
<dbReference type="EMBL" id="CP054160">
    <property type="protein sequence ID" value="QKJ58227.1"/>
    <property type="molecule type" value="Genomic_DNA"/>
</dbReference>
<protein>
    <submittedName>
        <fullName evidence="8">MASE1 domain-containing protein</fullName>
    </submittedName>
</protein>
<evidence type="ECO:0000256" key="5">
    <source>
        <dbReference type="ARBA" id="ARBA00023136"/>
    </source>
</evidence>
<feature type="domain" description="MASE1" evidence="7">
    <location>
        <begin position="15"/>
        <end position="289"/>
    </location>
</feature>
<evidence type="ECO:0000256" key="3">
    <source>
        <dbReference type="ARBA" id="ARBA00022692"/>
    </source>
</evidence>
<evidence type="ECO:0000313" key="8">
    <source>
        <dbReference type="EMBL" id="QKJ58227.1"/>
    </source>
</evidence>
<keyword evidence="4 6" id="KW-1133">Transmembrane helix</keyword>
<keyword evidence="5 6" id="KW-0472">Membrane</keyword>
<dbReference type="InterPro" id="IPR007895">
    <property type="entry name" value="MASE1"/>
</dbReference>
<feature type="transmembrane region" description="Helical" evidence="6">
    <location>
        <begin position="186"/>
        <end position="205"/>
    </location>
</feature>
<feature type="transmembrane region" description="Helical" evidence="6">
    <location>
        <begin position="116"/>
        <end position="142"/>
    </location>
</feature>
<evidence type="ECO:0000256" key="4">
    <source>
        <dbReference type="ARBA" id="ARBA00022989"/>
    </source>
</evidence>
<evidence type="ECO:0000259" key="7">
    <source>
        <dbReference type="Pfam" id="PF05231"/>
    </source>
</evidence>
<evidence type="ECO:0000256" key="2">
    <source>
        <dbReference type="ARBA" id="ARBA00022475"/>
    </source>
</evidence>
<comment type="subcellular location">
    <subcellularLocation>
        <location evidence="1">Cell membrane</location>
        <topology evidence="1">Multi-pass membrane protein</topology>
    </subcellularLocation>
</comment>
<gene>
    <name evidence="8" type="ORF">G9399_07290</name>
</gene>
<feature type="transmembrane region" description="Helical" evidence="6">
    <location>
        <begin position="279"/>
        <end position="296"/>
    </location>
</feature>
<dbReference type="AlphaFoldDB" id="A0AAE7JT32"/>
<evidence type="ECO:0000313" key="9">
    <source>
        <dbReference type="Proteomes" id="UP000503464"/>
    </source>
</evidence>
<dbReference type="Pfam" id="PF05231">
    <property type="entry name" value="MASE1"/>
    <property type="match status" value="1"/>
</dbReference>
<keyword evidence="2" id="KW-1003">Cell membrane</keyword>
<name>A0AAE7JT32_SERFO</name>
<dbReference type="Gene3D" id="3.30.450.20">
    <property type="entry name" value="PAS domain"/>
    <property type="match status" value="1"/>
</dbReference>
<reference evidence="9" key="1">
    <citation type="submission" date="2020-03" db="EMBL/GenBank/DDBJ databases">
        <title>Genome sequences of seven Enterobacteriaceae strains isolated from Canadian wastewater treatment facilities.</title>
        <authorList>
            <person name="Huang H."/>
            <person name="Chmara J.T."/>
            <person name="Duceppe M.-O."/>
        </authorList>
    </citation>
    <scope>NUCLEOTIDE SEQUENCE [LARGE SCALE GENOMIC DNA]</scope>
    <source>
        <strain evidence="9">Biosolid 3</strain>
    </source>
</reference>
<evidence type="ECO:0000256" key="1">
    <source>
        <dbReference type="ARBA" id="ARBA00004651"/>
    </source>
</evidence>
<feature type="transmembrane region" description="Helical" evidence="6">
    <location>
        <begin position="12"/>
        <end position="32"/>
    </location>
</feature>
<feature type="transmembrane region" description="Helical" evidence="6">
    <location>
        <begin position="85"/>
        <end position="104"/>
    </location>
</feature>
<feature type="transmembrane region" description="Helical" evidence="6">
    <location>
        <begin position="154"/>
        <end position="174"/>
    </location>
</feature>
<dbReference type="RefSeq" id="WP_173408910.1">
    <property type="nucleotide sequence ID" value="NZ_CP054160.3"/>
</dbReference>
<keyword evidence="3 6" id="KW-0812">Transmembrane</keyword>
<feature type="transmembrane region" description="Helical" evidence="6">
    <location>
        <begin position="38"/>
        <end position="55"/>
    </location>
</feature>
<dbReference type="GO" id="GO:0005886">
    <property type="term" value="C:plasma membrane"/>
    <property type="evidence" value="ECO:0007669"/>
    <property type="project" value="UniProtKB-SubCell"/>
</dbReference>